<reference evidence="7 8" key="1">
    <citation type="journal article" date="2011" name="Proc. Natl. Acad. Sci. U.S.A.">
        <title>Comparative genomics of xylose-fermenting fungi for enhanced biofuel production.</title>
        <authorList>
            <person name="Wohlbach D.J."/>
            <person name="Kuo A."/>
            <person name="Sato T.K."/>
            <person name="Potts K.M."/>
            <person name="Salamov A.A."/>
            <person name="LaButti K.M."/>
            <person name="Sun H."/>
            <person name="Clum A."/>
            <person name="Pangilinan J.L."/>
            <person name="Lindquist E.A."/>
            <person name="Lucas S."/>
            <person name="Lapidus A."/>
            <person name="Jin M."/>
            <person name="Gunawan C."/>
            <person name="Balan V."/>
            <person name="Dale B.E."/>
            <person name="Jeffries T.W."/>
            <person name="Zinkel R."/>
            <person name="Barry K.W."/>
            <person name="Grigoriev I.V."/>
            <person name="Gasch A.P."/>
        </authorList>
    </citation>
    <scope>NUCLEOTIDE SEQUENCE [LARGE SCALE GENOMIC DNA]</scope>
    <source>
        <strain evidence="8">ATCC 10573 / BCRC 21748 / CBS 615 / JCM 9827 / NBRC 10315 / NRRL Y-1498 / VKM Y-70</strain>
    </source>
</reference>
<evidence type="ECO:0000256" key="1">
    <source>
        <dbReference type="ARBA" id="ARBA00010617"/>
    </source>
</evidence>
<dbReference type="PRINTS" id="PR00463">
    <property type="entry name" value="EP450I"/>
</dbReference>
<evidence type="ECO:0000256" key="3">
    <source>
        <dbReference type="ARBA" id="ARBA00023002"/>
    </source>
</evidence>
<accession>G3AWG0</accession>
<dbReference type="HOGENOM" id="CLU_001570_2_4_1"/>
<dbReference type="Proteomes" id="UP000000707">
    <property type="component" value="Unassembled WGS sequence"/>
</dbReference>
<organism evidence="8">
    <name type="scientific">Candida tenuis (strain ATCC 10573 / BCRC 21748 / CBS 615 / JCM 9827 / NBRC 10315 / NRRL Y-1498 / VKM Y-70)</name>
    <name type="common">Yeast</name>
    <name type="synonym">Yamadazyma tenuis</name>
    <dbReference type="NCBI Taxonomy" id="590646"/>
    <lineage>
        <taxon>Eukaryota</taxon>
        <taxon>Fungi</taxon>
        <taxon>Dikarya</taxon>
        <taxon>Ascomycota</taxon>
        <taxon>Saccharomycotina</taxon>
        <taxon>Pichiomycetes</taxon>
        <taxon>Debaryomycetaceae</taxon>
        <taxon>Yamadazyma</taxon>
    </lineage>
</organism>
<comment type="similarity">
    <text evidence="1">Belongs to the cytochrome P450 family.</text>
</comment>
<evidence type="ECO:0000313" key="8">
    <source>
        <dbReference type="Proteomes" id="UP000000707"/>
    </source>
</evidence>
<protein>
    <recommendedName>
        <fullName evidence="9">Cytochrome P450</fullName>
    </recommendedName>
</protein>
<dbReference type="STRING" id="590646.G3AWG0"/>
<dbReference type="InterPro" id="IPR001128">
    <property type="entry name" value="Cyt_P450"/>
</dbReference>
<dbReference type="GO" id="GO:0005506">
    <property type="term" value="F:iron ion binding"/>
    <property type="evidence" value="ECO:0007669"/>
    <property type="project" value="InterPro"/>
</dbReference>
<dbReference type="GO" id="GO:0004497">
    <property type="term" value="F:monooxygenase activity"/>
    <property type="evidence" value="ECO:0007669"/>
    <property type="project" value="InterPro"/>
</dbReference>
<keyword evidence="3" id="KW-0560">Oxidoreductase</keyword>
<dbReference type="PANTHER" id="PTHR46300">
    <property type="entry name" value="P450, PUTATIVE (EUROFUNG)-RELATED-RELATED"/>
    <property type="match status" value="1"/>
</dbReference>
<dbReference type="InterPro" id="IPR002401">
    <property type="entry name" value="Cyt_P450_E_grp-I"/>
</dbReference>
<feature type="chain" id="PRO_5003442680" description="Cytochrome P450" evidence="6">
    <location>
        <begin position="21"/>
        <end position="527"/>
    </location>
</feature>
<dbReference type="Gene3D" id="1.10.630.10">
    <property type="entry name" value="Cytochrome P450"/>
    <property type="match status" value="1"/>
</dbReference>
<evidence type="ECO:0000256" key="4">
    <source>
        <dbReference type="ARBA" id="ARBA00023004"/>
    </source>
</evidence>
<evidence type="ECO:0008006" key="9">
    <source>
        <dbReference type="Google" id="ProtNLM"/>
    </source>
</evidence>
<evidence type="ECO:0000256" key="6">
    <source>
        <dbReference type="SAM" id="SignalP"/>
    </source>
</evidence>
<dbReference type="eggNOG" id="KOG0156">
    <property type="taxonomic scope" value="Eukaryota"/>
</dbReference>
<keyword evidence="5" id="KW-0349">Heme</keyword>
<evidence type="ECO:0000256" key="5">
    <source>
        <dbReference type="PIRSR" id="PIRSR602401-1"/>
    </source>
</evidence>
<sequence length="527" mass="60565">MPAALKCFLLVLLGIAVVLVLDKYDYLGGKSFPGIFQIPGHPLVGNILQVQKNPAKLFMEWANEYRQPIFQIRLGNKSVIVVNSFKDVSEIWKKTCVNSRPMQYTFHNLVSSTKEFTIGTTPFGKTFKKRKQVISQALNGKNTKLLVAVLDDETKYTIKMIFLSNPTLCFQPSTNPYIIHPDVNLIKNFQYFSLRTAVFITYGCKLDCYRHDKELADKIIKCENKIIKLRSPVSNILDFFPILRYIIPESATRESREERDFYMKTLYKNRSEKPSEHPNLIRDFYSLTNPKGIDFTELKTICLTMVSAGLDNTPLNLEHLFGQLSTHPLGSNFQEIAVGELLSLYQTPMNVWHKVVAECECSFIMALIQETLRYFTVLPLGLPRATTKSFQYQGIVVPEGATLIMNAFAANHDETHFLHPYTFDPYRWLDKGKLKHSDAISHFAFGKGIRMCSGNMFAFKEMYILVCRLLLCFKISSPRDKRLAMEKDPFKGNSNPRATSFDPKPFKYQLVPRKMYGNDDLFNYILN</sequence>
<dbReference type="GO" id="GO:0016705">
    <property type="term" value="F:oxidoreductase activity, acting on paired donors, with incorporation or reduction of molecular oxygen"/>
    <property type="evidence" value="ECO:0007669"/>
    <property type="project" value="InterPro"/>
</dbReference>
<dbReference type="KEGG" id="cten:18248577"/>
<keyword evidence="4 5" id="KW-0408">Iron</keyword>
<evidence type="ECO:0000256" key="2">
    <source>
        <dbReference type="ARBA" id="ARBA00022723"/>
    </source>
</evidence>
<keyword evidence="8" id="KW-1185">Reference proteome</keyword>
<dbReference type="GeneID" id="18248577"/>
<comment type="cofactor">
    <cofactor evidence="5">
        <name>heme</name>
        <dbReference type="ChEBI" id="CHEBI:30413"/>
    </cofactor>
</comment>
<dbReference type="InterPro" id="IPR050364">
    <property type="entry name" value="Cytochrome_P450_fung"/>
</dbReference>
<evidence type="ECO:0000313" key="7">
    <source>
        <dbReference type="EMBL" id="EGV66530.1"/>
    </source>
</evidence>
<keyword evidence="6" id="KW-0732">Signal</keyword>
<feature type="binding site" description="axial binding residue" evidence="5">
    <location>
        <position position="452"/>
    </location>
    <ligand>
        <name>heme</name>
        <dbReference type="ChEBI" id="CHEBI:30413"/>
    </ligand>
    <ligandPart>
        <name>Fe</name>
        <dbReference type="ChEBI" id="CHEBI:18248"/>
    </ligandPart>
</feature>
<dbReference type="InterPro" id="IPR036396">
    <property type="entry name" value="Cyt_P450_sf"/>
</dbReference>
<dbReference type="AlphaFoldDB" id="G3AWG0"/>
<dbReference type="EMBL" id="GL996510">
    <property type="protein sequence ID" value="EGV66530.1"/>
    <property type="molecule type" value="Genomic_DNA"/>
</dbReference>
<dbReference type="SUPFAM" id="SSF48264">
    <property type="entry name" value="Cytochrome P450"/>
    <property type="match status" value="1"/>
</dbReference>
<dbReference type="OrthoDB" id="1055148at2759"/>
<proteinExistence type="inferred from homology"/>
<dbReference type="Pfam" id="PF00067">
    <property type="entry name" value="p450"/>
    <property type="match status" value="1"/>
</dbReference>
<feature type="signal peptide" evidence="6">
    <location>
        <begin position="1"/>
        <end position="20"/>
    </location>
</feature>
<dbReference type="GO" id="GO:0020037">
    <property type="term" value="F:heme binding"/>
    <property type="evidence" value="ECO:0007669"/>
    <property type="project" value="InterPro"/>
</dbReference>
<keyword evidence="2 5" id="KW-0479">Metal-binding</keyword>
<dbReference type="RefSeq" id="XP_006683788.1">
    <property type="nucleotide sequence ID" value="XM_006683725.1"/>
</dbReference>
<gene>
    <name evidence="7" type="ORF">CANTEDRAFT_117516</name>
</gene>
<name>G3AWG0_CANTC</name>